<gene>
    <name evidence="3" type="primary">LOC110987676</name>
</gene>
<dbReference type="GeneID" id="110987676"/>
<dbReference type="OrthoDB" id="7042322at2759"/>
<feature type="domain" description="Aminotransferase class I/classII large" evidence="1">
    <location>
        <begin position="116"/>
        <end position="481"/>
    </location>
</feature>
<sequence>MARYIQGGLCLSQRAQTTFTRPGRHCFASLPSILPVPSFATNLPVLFCARSLRSTSSSAMADYIAIKKRRTEIQESGPFAENDFKCRGLFSGLNQQLTIGGPGPDRLRRVAELLSKAAHKRMAEEALGDGDLLQYGNTGGDPLCRLELAKFLSKGYGSPVDVQDLMLSGGATQAMAFLLTFFFNAGDTVFVEDPTYFINLNAFKDYGIKSVAVPLEKDGINTEALEAKFKEFAANDQQEITATRPFRAMFYAITVFHNPTTICYSPEKCRRVVELARKYDILVVCDDVYNVLSWMHSGNNEIGLAPPRLVSYDRKEDSDYKGNVISCGSFSKFTGPGLRLGWFETAPHLLDMMRKCAYMVSGGNFNTFTSGLMGSALEMGLIENHVANLRKTYSASARALWKTLQAELPEGSRVAEPMGGYFIWVELPEGAKAAEILKIAKEDYKVAFLPGNLASPCGNFSNCLRISFSYYGDDDLQTAAKGIAAATRKHLGK</sequence>
<name>A0A8B7ZS82_ACAPL</name>
<dbReference type="InterPro" id="IPR015424">
    <property type="entry name" value="PyrdxlP-dep_Trfase"/>
</dbReference>
<dbReference type="InterPro" id="IPR015421">
    <property type="entry name" value="PyrdxlP-dep_Trfase_major"/>
</dbReference>
<evidence type="ECO:0000259" key="1">
    <source>
        <dbReference type="Pfam" id="PF00155"/>
    </source>
</evidence>
<dbReference type="GO" id="GO:0047536">
    <property type="term" value="F:2-aminoadipate transaminase activity"/>
    <property type="evidence" value="ECO:0007669"/>
    <property type="project" value="TreeGrafter"/>
</dbReference>
<evidence type="ECO:0000313" key="2">
    <source>
        <dbReference type="Proteomes" id="UP000694845"/>
    </source>
</evidence>
<keyword evidence="2" id="KW-1185">Reference proteome</keyword>
<dbReference type="PANTHER" id="PTHR42858">
    <property type="entry name" value="AMINOTRANSFERASE"/>
    <property type="match status" value="1"/>
</dbReference>
<accession>A0A8B7ZS82</accession>
<dbReference type="OMA" id="MIALDSM"/>
<dbReference type="PANTHER" id="PTHR42858:SF1">
    <property type="entry name" value="LD15494P"/>
    <property type="match status" value="1"/>
</dbReference>
<dbReference type="Gene3D" id="3.40.640.10">
    <property type="entry name" value="Type I PLP-dependent aspartate aminotransferase-like (Major domain)"/>
    <property type="match status" value="1"/>
</dbReference>
<proteinExistence type="predicted"/>
<dbReference type="GO" id="GO:0030170">
    <property type="term" value="F:pyridoxal phosphate binding"/>
    <property type="evidence" value="ECO:0007669"/>
    <property type="project" value="InterPro"/>
</dbReference>
<dbReference type="Pfam" id="PF00155">
    <property type="entry name" value="Aminotran_1_2"/>
    <property type="match status" value="1"/>
</dbReference>
<dbReference type="InterPro" id="IPR015422">
    <property type="entry name" value="PyrdxlP-dep_Trfase_small"/>
</dbReference>
<dbReference type="CDD" id="cd00609">
    <property type="entry name" value="AAT_like"/>
    <property type="match status" value="1"/>
</dbReference>
<protein>
    <submittedName>
        <fullName evidence="3">Uncharacterized protein YER152C-like</fullName>
    </submittedName>
</protein>
<dbReference type="KEGG" id="aplc:110987676"/>
<dbReference type="RefSeq" id="XP_022106311.1">
    <property type="nucleotide sequence ID" value="XM_022250619.1"/>
</dbReference>
<evidence type="ECO:0000313" key="3">
    <source>
        <dbReference type="RefSeq" id="XP_022106311.1"/>
    </source>
</evidence>
<reference evidence="3" key="1">
    <citation type="submission" date="2025-08" db="UniProtKB">
        <authorList>
            <consortium name="RefSeq"/>
        </authorList>
    </citation>
    <scope>IDENTIFICATION</scope>
</reference>
<organism evidence="2 3">
    <name type="scientific">Acanthaster planci</name>
    <name type="common">Crown-of-thorns starfish</name>
    <dbReference type="NCBI Taxonomy" id="133434"/>
    <lineage>
        <taxon>Eukaryota</taxon>
        <taxon>Metazoa</taxon>
        <taxon>Echinodermata</taxon>
        <taxon>Eleutherozoa</taxon>
        <taxon>Asterozoa</taxon>
        <taxon>Asteroidea</taxon>
        <taxon>Valvatacea</taxon>
        <taxon>Valvatida</taxon>
        <taxon>Acanthasteridae</taxon>
        <taxon>Acanthaster</taxon>
    </lineage>
</organism>
<dbReference type="Gene3D" id="3.90.1150.10">
    <property type="entry name" value="Aspartate Aminotransferase, domain 1"/>
    <property type="match status" value="1"/>
</dbReference>
<dbReference type="SUPFAM" id="SSF53383">
    <property type="entry name" value="PLP-dependent transferases"/>
    <property type="match status" value="1"/>
</dbReference>
<dbReference type="AlphaFoldDB" id="A0A8B7ZS82"/>
<dbReference type="InterPro" id="IPR004839">
    <property type="entry name" value="Aminotransferase_I/II_large"/>
</dbReference>
<dbReference type="Proteomes" id="UP000694845">
    <property type="component" value="Unplaced"/>
</dbReference>